<comment type="caution">
    <text evidence="1">The sequence shown here is derived from an EMBL/GenBank/DDBJ whole genome shotgun (WGS) entry which is preliminary data.</text>
</comment>
<proteinExistence type="predicted"/>
<organism evidence="1 2">
    <name type="scientific">Symbiodinium microadriaticum</name>
    <name type="common">Dinoflagellate</name>
    <name type="synonym">Zooxanthella microadriatica</name>
    <dbReference type="NCBI Taxonomy" id="2951"/>
    <lineage>
        <taxon>Eukaryota</taxon>
        <taxon>Sar</taxon>
        <taxon>Alveolata</taxon>
        <taxon>Dinophyceae</taxon>
        <taxon>Suessiales</taxon>
        <taxon>Symbiodiniaceae</taxon>
        <taxon>Symbiodinium</taxon>
    </lineage>
</organism>
<sequence length="134" mass="14676">MVLSTLRCSKPNKLKGFMPIMELHGMRRDIQKWKRLQEVKASISKQDDEEDADQDQDHYQGWAKSKGLRSLDASGLISLERLAAFTCRIKEQLNMSSPVIATLMFAGSGVPSGVQTEALGPGVGILMLGKRSGG</sequence>
<dbReference type="AlphaFoldDB" id="A0A1Q9EC59"/>
<dbReference type="EMBL" id="LSRX01000196">
    <property type="protein sequence ID" value="OLQ05003.1"/>
    <property type="molecule type" value="Genomic_DNA"/>
</dbReference>
<protein>
    <submittedName>
        <fullName evidence="1">Uncharacterized protein</fullName>
    </submittedName>
</protein>
<gene>
    <name evidence="1" type="ORF">AK812_SmicGene11859</name>
</gene>
<reference evidence="1 2" key="1">
    <citation type="submission" date="2016-02" db="EMBL/GenBank/DDBJ databases">
        <title>Genome analysis of coral dinoflagellate symbionts highlights evolutionary adaptations to a symbiotic lifestyle.</title>
        <authorList>
            <person name="Aranda M."/>
            <person name="Li Y."/>
            <person name="Liew Y.J."/>
            <person name="Baumgarten S."/>
            <person name="Simakov O."/>
            <person name="Wilson M."/>
            <person name="Piel J."/>
            <person name="Ashoor H."/>
            <person name="Bougouffa S."/>
            <person name="Bajic V.B."/>
            <person name="Ryu T."/>
            <person name="Ravasi T."/>
            <person name="Bayer T."/>
            <person name="Micklem G."/>
            <person name="Kim H."/>
            <person name="Bhak J."/>
            <person name="Lajeunesse T.C."/>
            <person name="Voolstra C.R."/>
        </authorList>
    </citation>
    <scope>NUCLEOTIDE SEQUENCE [LARGE SCALE GENOMIC DNA]</scope>
    <source>
        <strain evidence="1 2">CCMP2467</strain>
    </source>
</reference>
<evidence type="ECO:0000313" key="1">
    <source>
        <dbReference type="EMBL" id="OLQ05003.1"/>
    </source>
</evidence>
<keyword evidence="2" id="KW-1185">Reference proteome</keyword>
<dbReference type="Proteomes" id="UP000186817">
    <property type="component" value="Unassembled WGS sequence"/>
</dbReference>
<name>A0A1Q9EC59_SYMMI</name>
<accession>A0A1Q9EC59</accession>
<evidence type="ECO:0000313" key="2">
    <source>
        <dbReference type="Proteomes" id="UP000186817"/>
    </source>
</evidence>